<gene>
    <name evidence="1" type="ORF">BK009_00755</name>
</gene>
<accession>A0A2H4VML1</accession>
<keyword evidence="2" id="KW-1185">Reference proteome</keyword>
<dbReference type="Proteomes" id="UP000232631">
    <property type="component" value="Chromosome"/>
</dbReference>
<dbReference type="EMBL" id="CP017768">
    <property type="protein sequence ID" value="AUB59335.1"/>
    <property type="molecule type" value="Genomic_DNA"/>
</dbReference>
<dbReference type="KEGG" id="msub:BK009_00755"/>
<protein>
    <submittedName>
        <fullName evidence="1">Uncharacterized protein</fullName>
    </submittedName>
</protein>
<proteinExistence type="predicted"/>
<reference evidence="1 2" key="1">
    <citation type="submission" date="2016-10" db="EMBL/GenBank/DDBJ databases">
        <title>Comparative genomics between deep and shallow subseafloor isolates.</title>
        <authorList>
            <person name="Ishii S."/>
            <person name="Miller J.R."/>
            <person name="Sutton G."/>
            <person name="Suzuki S."/>
            <person name="Methe B."/>
            <person name="Inagaki F."/>
            <person name="Imachi H."/>
        </authorList>
    </citation>
    <scope>NUCLEOTIDE SEQUENCE [LARGE SCALE GENOMIC DNA]</scope>
    <source>
        <strain evidence="1 2">A8p</strain>
    </source>
</reference>
<organism evidence="1 2">
    <name type="scientific">Methanobacterium subterraneum</name>
    <dbReference type="NCBI Taxonomy" id="59277"/>
    <lineage>
        <taxon>Archaea</taxon>
        <taxon>Methanobacteriati</taxon>
        <taxon>Methanobacteriota</taxon>
        <taxon>Methanomada group</taxon>
        <taxon>Methanobacteria</taxon>
        <taxon>Methanobacteriales</taxon>
        <taxon>Methanobacteriaceae</taxon>
        <taxon>Methanobacterium</taxon>
    </lineage>
</organism>
<evidence type="ECO:0000313" key="1">
    <source>
        <dbReference type="EMBL" id="AUB59335.1"/>
    </source>
</evidence>
<dbReference type="AlphaFoldDB" id="A0A2H4VML1"/>
<name>A0A2H4VML1_9EURY</name>
<evidence type="ECO:0000313" key="2">
    <source>
        <dbReference type="Proteomes" id="UP000232631"/>
    </source>
</evidence>
<sequence length="89" mass="10343">MQLYLEQTKVELPCIDLPNSTTKRFNCKRNKTIHINKLRPNKIVFLVMNGENKYIIQNKTNTPVYLADPPILGNIKRIEDSMQLIVGMQ</sequence>